<dbReference type="GO" id="GO:0003677">
    <property type="term" value="F:DNA binding"/>
    <property type="evidence" value="ECO:0007669"/>
    <property type="project" value="InterPro"/>
</dbReference>
<dbReference type="SUPFAM" id="SSF46955">
    <property type="entry name" value="Putative DNA-binding domain"/>
    <property type="match status" value="1"/>
</dbReference>
<sequence length="40" mass="4779">MLRNEIQNKTGLTRKAIEYYEEKGLIKPLKSENGYRDYSE</sequence>
<dbReference type="GO" id="GO:0006355">
    <property type="term" value="P:regulation of DNA-templated transcription"/>
    <property type="evidence" value="ECO:0007669"/>
    <property type="project" value="InterPro"/>
</dbReference>
<dbReference type="RefSeq" id="WP_003042987.1">
    <property type="nucleotide sequence ID" value="NZ_CABEID010000001.1"/>
</dbReference>
<feature type="domain" description="HTH merR-type" evidence="1">
    <location>
        <begin position="1"/>
        <end position="40"/>
    </location>
</feature>
<accession>A0A4U9Z5M8</accession>
<dbReference type="PROSITE" id="PS50937">
    <property type="entry name" value="HTH_MERR_2"/>
    <property type="match status" value="1"/>
</dbReference>
<dbReference type="Proteomes" id="UP000403538">
    <property type="component" value="Unassembled WGS sequence"/>
</dbReference>
<dbReference type="InterPro" id="IPR009061">
    <property type="entry name" value="DNA-bd_dom_put_sf"/>
</dbReference>
<dbReference type="InterPro" id="IPR000551">
    <property type="entry name" value="MerR-type_HTH_dom"/>
</dbReference>
<dbReference type="AlphaFoldDB" id="A0A4U9Z5M8"/>
<proteinExistence type="predicted"/>
<protein>
    <submittedName>
        <fullName evidence="2">Putative transcriptional regulator</fullName>
    </submittedName>
</protein>
<reference evidence="2 3" key="1">
    <citation type="submission" date="2019-05" db="EMBL/GenBank/DDBJ databases">
        <authorList>
            <consortium name="Pathogen Informatics"/>
        </authorList>
    </citation>
    <scope>NUCLEOTIDE SEQUENCE [LARGE SCALE GENOMIC DNA]</scope>
    <source>
        <strain evidence="2 3">NCTC11062</strain>
    </source>
</reference>
<evidence type="ECO:0000313" key="3">
    <source>
        <dbReference type="Proteomes" id="UP000403538"/>
    </source>
</evidence>
<organism evidence="2 3">
    <name type="scientific">Streptococcus anginosus</name>
    <dbReference type="NCBI Taxonomy" id="1328"/>
    <lineage>
        <taxon>Bacteria</taxon>
        <taxon>Bacillati</taxon>
        <taxon>Bacillota</taxon>
        <taxon>Bacilli</taxon>
        <taxon>Lactobacillales</taxon>
        <taxon>Streptococcaceae</taxon>
        <taxon>Streptococcus</taxon>
        <taxon>Streptococcus anginosus group</taxon>
    </lineage>
</organism>
<dbReference type="Gene3D" id="1.10.1660.10">
    <property type="match status" value="1"/>
</dbReference>
<gene>
    <name evidence="2" type="primary">cueR</name>
    <name evidence="2" type="ORF">NCTC11062_01058</name>
</gene>
<name>A0A4U9Z5M8_STRAP</name>
<evidence type="ECO:0000259" key="1">
    <source>
        <dbReference type="PROSITE" id="PS50937"/>
    </source>
</evidence>
<dbReference type="EMBL" id="CABEID010000001">
    <property type="protein sequence ID" value="VTS34729.1"/>
    <property type="molecule type" value="Genomic_DNA"/>
</dbReference>
<dbReference type="Pfam" id="PF00376">
    <property type="entry name" value="MerR"/>
    <property type="match status" value="1"/>
</dbReference>
<evidence type="ECO:0000313" key="2">
    <source>
        <dbReference type="EMBL" id="VTS34729.1"/>
    </source>
</evidence>